<proteinExistence type="inferred from homology"/>
<dbReference type="PANTHER" id="PTHR10073:SF41">
    <property type="entry name" value="MISMATCH REPAIR PROTEIN, PUTATIVE (AFU_ORTHOLOGUE AFUA_8G05820)-RELATED"/>
    <property type="match status" value="1"/>
</dbReference>
<evidence type="ECO:0000313" key="6">
    <source>
        <dbReference type="Proteomes" id="UP000008142"/>
    </source>
</evidence>
<organism evidence="6">
    <name type="scientific">Ajellomyces capsulatus (strain H88)</name>
    <name type="common">Darling's disease fungus</name>
    <name type="synonym">Histoplasma capsulatum</name>
    <dbReference type="NCBI Taxonomy" id="544711"/>
    <lineage>
        <taxon>Eukaryota</taxon>
        <taxon>Fungi</taxon>
        <taxon>Dikarya</taxon>
        <taxon>Ascomycota</taxon>
        <taxon>Pezizomycotina</taxon>
        <taxon>Eurotiomycetes</taxon>
        <taxon>Eurotiomycetidae</taxon>
        <taxon>Onygenales</taxon>
        <taxon>Ajellomycetaceae</taxon>
        <taxon>Histoplasma</taxon>
    </lineage>
</organism>
<dbReference type="Proteomes" id="UP000008142">
    <property type="component" value="Unassembled WGS sequence"/>
</dbReference>
<dbReference type="VEuPathDB" id="FungiDB:I7I53_08107"/>
<dbReference type="AlphaFoldDB" id="F0U9K6"/>
<feature type="region of interest" description="Disordered" evidence="3">
    <location>
        <begin position="652"/>
        <end position="684"/>
    </location>
</feature>
<feature type="compositionally biased region" description="Polar residues" evidence="3">
    <location>
        <begin position="675"/>
        <end position="684"/>
    </location>
</feature>
<dbReference type="STRING" id="544711.F0U9K6"/>
<feature type="region of interest" description="Disordered" evidence="3">
    <location>
        <begin position="359"/>
        <end position="395"/>
    </location>
</feature>
<dbReference type="Gene3D" id="3.30.230.10">
    <property type="match status" value="1"/>
</dbReference>
<feature type="compositionally biased region" description="Polar residues" evidence="3">
    <location>
        <begin position="583"/>
        <end position="600"/>
    </location>
</feature>
<dbReference type="HOGENOM" id="CLU_011171_2_0_1"/>
<dbReference type="NCBIfam" id="TIGR00585">
    <property type="entry name" value="mutl"/>
    <property type="match status" value="1"/>
</dbReference>
<evidence type="ECO:0000256" key="1">
    <source>
        <dbReference type="ARBA" id="ARBA00006082"/>
    </source>
</evidence>
<dbReference type="SUPFAM" id="SSF55874">
    <property type="entry name" value="ATPase domain of HSP90 chaperone/DNA topoisomerase II/histidine kinase"/>
    <property type="match status" value="1"/>
</dbReference>
<dbReference type="InterPro" id="IPR036890">
    <property type="entry name" value="HATPase_C_sf"/>
</dbReference>
<gene>
    <name evidence="5" type="ORF">HCEG_00465</name>
</gene>
<name>F0U9K6_AJEC8</name>
<dbReference type="OMA" id="CTTITWP"/>
<evidence type="ECO:0000256" key="2">
    <source>
        <dbReference type="ARBA" id="ARBA00022763"/>
    </source>
</evidence>
<dbReference type="GO" id="GO:0030983">
    <property type="term" value="F:mismatched DNA binding"/>
    <property type="evidence" value="ECO:0007669"/>
    <property type="project" value="InterPro"/>
</dbReference>
<feature type="compositionally biased region" description="Basic and acidic residues" evidence="3">
    <location>
        <begin position="378"/>
        <end position="395"/>
    </location>
</feature>
<dbReference type="InterPro" id="IPR020568">
    <property type="entry name" value="Ribosomal_Su5_D2-typ_SF"/>
</dbReference>
<evidence type="ECO:0000259" key="4">
    <source>
        <dbReference type="SMART" id="SM01340"/>
    </source>
</evidence>
<dbReference type="SUPFAM" id="SSF54211">
    <property type="entry name" value="Ribosomal protein S5 domain 2-like"/>
    <property type="match status" value="1"/>
</dbReference>
<dbReference type="GO" id="GO:0016887">
    <property type="term" value="F:ATP hydrolysis activity"/>
    <property type="evidence" value="ECO:0007669"/>
    <property type="project" value="InterPro"/>
</dbReference>
<dbReference type="PANTHER" id="PTHR10073">
    <property type="entry name" value="DNA MISMATCH REPAIR PROTEIN MLH, PMS, MUTL"/>
    <property type="match status" value="1"/>
</dbReference>
<dbReference type="GO" id="GO:0032389">
    <property type="term" value="C:MutLalpha complex"/>
    <property type="evidence" value="ECO:0007669"/>
    <property type="project" value="TreeGrafter"/>
</dbReference>
<sequence>MSIAQLPPDTIRAVRSNSVLSDPCALAKELIDNSLDAGATCISVEVAANTLDTIQVKDNGTGIHPNDRPLVCKRSCTSKLRSIDDLENIGGSTLGFRGEALASAAEMCGNIAITTRVSGDCTKASHPTGTIVRVYEFLRFVPVRKQRALKSTSKTLNRMKKVLNAYVLSRPEIRLSFKILKSKNDSSWIYASNKHPTVSTAMLRVIGAEAISQCTTITWPQIQDERDDSLSGSVERNESIHPVIRLVATIPKPCSDFSAINYAGQYVSIDRRPMSTSNGVAKELVELLKSHIRSGSLCDSGQTPPVDPFCFIHLHCRPGIYDVNVEPLKNDVLFEDSKLVMSIAGNLFKAVYGEIKPRHTHQRNCQIENQPSSSRVIRPLDKRSANNQRDHEVEESPLFRHISSSATKDCHFIERICASPSEAKKDNMSAGSFVDTSACPRAAENNLSLLNSPLLTNPWMLVGGQRVTPKKEGAQSRDLNSQLLTPAYEDERSRLDEKRIKNCEANSVLAGPPYPIPLSTRTLKTRLVEGDYDKSSTDVRKPQMSELCNVPQLTASHKSKQRKSPGVLGSLDAWIRNCRDAPSPSTDESQAVGILQQSEPDGNELTETDIAGRFRKEDNAVATSRSHGDFSAGLSPRTSLNALGIHLNSAHTNAKSHGQPLAISQEEDDYRIPGSTDNRPTSPSHEMVAEALDFEYRKKAAIQLHRKRQQQQQQQQQQVSTQSALHSWAGANNAKISQGSPHQNRYRRAKAHLVNQLPELEFPRHEKTFSPSEMGSEDAREYLMRQNWPPQIGFKSKRILTNQLPLEVIPSASALHGLALSWTKQDDEASIPNKELLKIDGYVTSGIVPPPSAFFEVSPADINIWTTRLLALIQEQYRSEILDEDWRIQLVFDAIPTSHARAS</sequence>
<dbReference type="GO" id="GO:0005524">
    <property type="term" value="F:ATP binding"/>
    <property type="evidence" value="ECO:0007669"/>
    <property type="project" value="InterPro"/>
</dbReference>
<dbReference type="GO" id="GO:0140664">
    <property type="term" value="F:ATP-dependent DNA damage sensor activity"/>
    <property type="evidence" value="ECO:0007669"/>
    <property type="project" value="InterPro"/>
</dbReference>
<dbReference type="PROSITE" id="PS00058">
    <property type="entry name" value="DNA_MISMATCH_REPAIR_1"/>
    <property type="match status" value="1"/>
</dbReference>
<evidence type="ECO:0000256" key="3">
    <source>
        <dbReference type="SAM" id="MobiDB-lite"/>
    </source>
</evidence>
<feature type="compositionally biased region" description="Polar residues" evidence="3">
    <location>
        <begin position="363"/>
        <end position="375"/>
    </location>
</feature>
<evidence type="ECO:0000313" key="5">
    <source>
        <dbReference type="EMBL" id="EGC41103.1"/>
    </source>
</evidence>
<dbReference type="SMART" id="SM01340">
    <property type="entry name" value="DNA_mis_repair"/>
    <property type="match status" value="1"/>
</dbReference>
<dbReference type="InterPro" id="IPR014762">
    <property type="entry name" value="DNA_mismatch_repair_CS"/>
</dbReference>
<dbReference type="GO" id="GO:0061982">
    <property type="term" value="P:meiosis I cell cycle process"/>
    <property type="evidence" value="ECO:0007669"/>
    <property type="project" value="UniProtKB-ARBA"/>
</dbReference>
<feature type="region of interest" description="Disordered" evidence="3">
    <location>
        <begin position="579"/>
        <end position="612"/>
    </location>
</feature>
<dbReference type="Pfam" id="PF01119">
    <property type="entry name" value="DNA_mis_repair"/>
    <property type="match status" value="1"/>
</dbReference>
<dbReference type="InterPro" id="IPR002099">
    <property type="entry name" value="MutL/Mlh/PMS"/>
</dbReference>
<comment type="similarity">
    <text evidence="1">Belongs to the DNA mismatch repair MutL/HexB family.</text>
</comment>
<dbReference type="OrthoDB" id="10263226at2759"/>
<dbReference type="GO" id="GO:0006298">
    <property type="term" value="P:mismatch repair"/>
    <property type="evidence" value="ECO:0007669"/>
    <property type="project" value="InterPro"/>
</dbReference>
<feature type="domain" description="DNA mismatch repair protein S5" evidence="4">
    <location>
        <begin position="202"/>
        <end position="349"/>
    </location>
</feature>
<reference evidence="6" key="1">
    <citation type="submission" date="2008-07" db="EMBL/GenBank/DDBJ databases">
        <title>Annotation of Ajellomyces capsulatus strain H88.</title>
        <authorList>
            <person name="Champion M."/>
            <person name="Cuomo C."/>
            <person name="Ma L.-J."/>
            <person name="Henn M.R."/>
            <person name="Sil A."/>
            <person name="Goldman B."/>
            <person name="Young S.K."/>
            <person name="Kodira C.D."/>
            <person name="Zeng Q."/>
            <person name="Koehrsen M."/>
            <person name="Alvarado L."/>
            <person name="Berlin A."/>
            <person name="Borenstein D."/>
            <person name="Chen Z."/>
            <person name="Engels R."/>
            <person name="Freedman E."/>
            <person name="Gellesch M."/>
            <person name="Goldberg J."/>
            <person name="Griggs A."/>
            <person name="Gujja S."/>
            <person name="Heiman D."/>
            <person name="Hepburn T."/>
            <person name="Howarth C."/>
            <person name="Jen D."/>
            <person name="Larson L."/>
            <person name="Lewis B."/>
            <person name="Mehta T."/>
            <person name="Park D."/>
            <person name="Pearson M."/>
            <person name="Roberts A."/>
            <person name="Saif S."/>
            <person name="Shea T."/>
            <person name="Shenoy N."/>
            <person name="Sisk P."/>
            <person name="Stolte C."/>
            <person name="Sykes S."/>
            <person name="Walk T."/>
            <person name="White J."/>
            <person name="Yandava C."/>
            <person name="Klein B."/>
            <person name="McEwen J.G."/>
            <person name="Puccia R."/>
            <person name="Goldman G.H."/>
            <person name="Felipe M.S."/>
            <person name="Nino-Vega G."/>
            <person name="San-Blas G."/>
            <person name="Taylor J."/>
            <person name="Mendoza L."/>
            <person name="Galagan J."/>
            <person name="Nusbaum C."/>
            <person name="Birren B."/>
        </authorList>
    </citation>
    <scope>NUCLEOTIDE SEQUENCE [LARGE SCALE GENOMIC DNA]</scope>
    <source>
        <strain evidence="6">H88</strain>
    </source>
</reference>
<protein>
    <submittedName>
        <fullName evidence="5">Pms1-prov protein</fullName>
    </submittedName>
</protein>
<dbReference type="EMBL" id="DS990636">
    <property type="protein sequence ID" value="EGC41103.1"/>
    <property type="molecule type" value="Genomic_DNA"/>
</dbReference>
<dbReference type="InterPro" id="IPR038973">
    <property type="entry name" value="MutL/Mlh/Pms-like"/>
</dbReference>
<keyword evidence="2" id="KW-0227">DNA damage</keyword>
<accession>F0U9K6</accession>
<dbReference type="Gene3D" id="3.30.565.10">
    <property type="entry name" value="Histidine kinase-like ATPase, C-terminal domain"/>
    <property type="match status" value="1"/>
</dbReference>
<dbReference type="InterPro" id="IPR013507">
    <property type="entry name" value="DNA_mismatch_S5_2-like"/>
</dbReference>
<dbReference type="Pfam" id="PF13589">
    <property type="entry name" value="HATPase_c_3"/>
    <property type="match status" value="1"/>
</dbReference>
<feature type="region of interest" description="Disordered" evidence="3">
    <location>
        <begin position="704"/>
        <end position="725"/>
    </location>
</feature>
<dbReference type="InterPro" id="IPR014721">
    <property type="entry name" value="Ribsml_uS5_D2-typ_fold_subgr"/>
</dbReference>